<keyword evidence="4" id="KW-1003">Cell membrane</keyword>
<feature type="transmembrane region" description="Helical" evidence="12">
    <location>
        <begin position="327"/>
        <end position="348"/>
    </location>
</feature>
<dbReference type="CDD" id="cd06225">
    <property type="entry name" value="HAMP"/>
    <property type="match status" value="1"/>
</dbReference>
<dbReference type="AlphaFoldDB" id="A0A0S8FVG3"/>
<accession>A0A0S8FVG3</accession>
<keyword evidence="10 12" id="KW-0472">Membrane</keyword>
<feature type="domain" description="Histidine kinase" evidence="13">
    <location>
        <begin position="445"/>
        <end position="655"/>
    </location>
</feature>
<dbReference type="GO" id="GO:0005886">
    <property type="term" value="C:plasma membrane"/>
    <property type="evidence" value="ECO:0007669"/>
    <property type="project" value="UniProtKB-SubCell"/>
</dbReference>
<dbReference type="CDD" id="cd00082">
    <property type="entry name" value="HisKA"/>
    <property type="match status" value="1"/>
</dbReference>
<gene>
    <name evidence="15" type="ORF">AMJ83_00275</name>
</gene>
<proteinExistence type="predicted"/>
<dbReference type="InterPro" id="IPR003661">
    <property type="entry name" value="HisK_dim/P_dom"/>
</dbReference>
<evidence type="ECO:0000256" key="3">
    <source>
        <dbReference type="ARBA" id="ARBA00012438"/>
    </source>
</evidence>
<evidence type="ECO:0000256" key="5">
    <source>
        <dbReference type="ARBA" id="ARBA00022553"/>
    </source>
</evidence>
<dbReference type="Gene3D" id="3.30.565.10">
    <property type="entry name" value="Histidine kinase-like ATPase, C-terminal domain"/>
    <property type="match status" value="1"/>
</dbReference>
<dbReference type="InterPro" id="IPR003660">
    <property type="entry name" value="HAMP_dom"/>
</dbReference>
<evidence type="ECO:0000256" key="6">
    <source>
        <dbReference type="ARBA" id="ARBA00022679"/>
    </source>
</evidence>
<dbReference type="InterPro" id="IPR036890">
    <property type="entry name" value="HATPase_C_sf"/>
</dbReference>
<dbReference type="Pfam" id="PF00512">
    <property type="entry name" value="HisKA"/>
    <property type="match status" value="1"/>
</dbReference>
<dbReference type="SUPFAM" id="SSF158472">
    <property type="entry name" value="HAMP domain-like"/>
    <property type="match status" value="1"/>
</dbReference>
<dbReference type="Pfam" id="PF17202">
    <property type="entry name" value="sCache_3_3"/>
    <property type="match status" value="1"/>
</dbReference>
<evidence type="ECO:0000256" key="9">
    <source>
        <dbReference type="ARBA" id="ARBA00022989"/>
    </source>
</evidence>
<evidence type="ECO:0000256" key="7">
    <source>
        <dbReference type="ARBA" id="ARBA00022692"/>
    </source>
</evidence>
<evidence type="ECO:0000313" key="15">
    <source>
        <dbReference type="EMBL" id="KPK64675.1"/>
    </source>
</evidence>
<reference evidence="15 16" key="1">
    <citation type="journal article" date="2015" name="Microbiome">
        <title>Genomic resolution of linkages in carbon, nitrogen, and sulfur cycling among widespread estuary sediment bacteria.</title>
        <authorList>
            <person name="Baker B.J."/>
            <person name="Lazar C.S."/>
            <person name="Teske A.P."/>
            <person name="Dick G.J."/>
        </authorList>
    </citation>
    <scope>NUCLEOTIDE SEQUENCE [LARGE SCALE GENOMIC DNA]</scope>
    <source>
        <strain evidence="15">SM23_42</strain>
    </source>
</reference>
<evidence type="ECO:0000259" key="13">
    <source>
        <dbReference type="PROSITE" id="PS50109"/>
    </source>
</evidence>
<keyword evidence="5" id="KW-0597">Phosphoprotein</keyword>
<evidence type="ECO:0000313" key="16">
    <source>
        <dbReference type="Proteomes" id="UP000051373"/>
    </source>
</evidence>
<dbReference type="SMART" id="SM00387">
    <property type="entry name" value="HATPase_c"/>
    <property type="match status" value="1"/>
</dbReference>
<evidence type="ECO:0000256" key="10">
    <source>
        <dbReference type="ARBA" id="ARBA00023136"/>
    </source>
</evidence>
<comment type="catalytic activity">
    <reaction evidence="1">
        <text>ATP + protein L-histidine = ADP + protein N-phospho-L-histidine.</text>
        <dbReference type="EC" id="2.7.13.3"/>
    </reaction>
</comment>
<organism evidence="15 16">
    <name type="scientific">candidate division WOR_3 bacterium SM23_42</name>
    <dbReference type="NCBI Taxonomy" id="1703779"/>
    <lineage>
        <taxon>Bacteria</taxon>
        <taxon>Bacteria division WOR-3</taxon>
    </lineage>
</organism>
<evidence type="ECO:0000256" key="12">
    <source>
        <dbReference type="SAM" id="Phobius"/>
    </source>
</evidence>
<keyword evidence="6" id="KW-0808">Transferase</keyword>
<dbReference type="Pfam" id="PF00672">
    <property type="entry name" value="HAMP"/>
    <property type="match status" value="1"/>
</dbReference>
<dbReference type="PANTHER" id="PTHR43065:SF42">
    <property type="entry name" value="TWO-COMPONENT SENSOR PPRA"/>
    <property type="match status" value="1"/>
</dbReference>
<dbReference type="PROSITE" id="PS50885">
    <property type="entry name" value="HAMP"/>
    <property type="match status" value="1"/>
</dbReference>
<dbReference type="SUPFAM" id="SSF55874">
    <property type="entry name" value="ATPase domain of HSP90 chaperone/DNA topoisomerase II/histidine kinase"/>
    <property type="match status" value="1"/>
</dbReference>
<comment type="caution">
    <text evidence="15">The sequence shown here is derived from an EMBL/GenBank/DDBJ whole genome shotgun (WGS) entry which is preliminary data.</text>
</comment>
<name>A0A0S8FVG3_UNCW3</name>
<keyword evidence="9 12" id="KW-1133">Transmembrane helix</keyword>
<dbReference type="GO" id="GO:0000155">
    <property type="term" value="F:phosphorelay sensor kinase activity"/>
    <property type="evidence" value="ECO:0007669"/>
    <property type="project" value="InterPro"/>
</dbReference>
<dbReference type="PROSITE" id="PS50109">
    <property type="entry name" value="HIS_KIN"/>
    <property type="match status" value="1"/>
</dbReference>
<sequence length="669" mass="74001">MLTPRFPLRAKLIVSFSIVIVVGVFLSTVVGIRLIGTTILRQAQDKVRLDLNSAREVYHEESEAIKTKIRLTANRFFVKDAISAKNFTGLLAELGKIREAEHLDILALTDSQGRIFVRAHNPGSHGDRPADEIVDWVLVHDEPVVATQIVSERDLANMGAEYAERARIALIPTPKSRPLGKTEERAGMFIKAAAPVFDYAGNIIGVLYGGNMLNRDFDIVDKVKNIVYMGEQYRNRDIGTATIFQDDARISTNVMDADGERAIGTRVSQEVYEQVVIKGVPWVGRAFVVNAWYMTAYEPIKNINGDIIGMLYVGMLEAPYVDLRNRVVLTFSGIAILSVILLSVIAYFTTSNVVKPVKALALATDKVAHGDMSHRVTIDTKDELGLLAGSFNQMIAALQEATEGYQTLTRTLEEKVEEKTEELQATQDYLIQSEKLASLGKLAAGIAHEINNPLTSILLNSHLMLEKAKGDSAIDDNLQLIIEETTRCSSIVRGLLEFARQTPPEKTPVDINHVIENTLLIMETQALVHKVKIEKYLAENLPQIMVDVSKIKQVFTNIVLNAMEAMSDGGVLKIVSQRSKDNRSIEVEFEDNGKGIPREHLRKIFDPFFSTKGTKGTGLGLSISYGIIQQHNGTIDVQSDVGRGTKMTVRLPLPEAGVDVKEDKNAREV</sequence>
<dbReference type="Gene3D" id="1.10.287.130">
    <property type="match status" value="1"/>
</dbReference>
<comment type="subcellular location">
    <subcellularLocation>
        <location evidence="2">Cell membrane</location>
        <topology evidence="2">Multi-pass membrane protein</topology>
    </subcellularLocation>
</comment>
<evidence type="ECO:0000256" key="11">
    <source>
        <dbReference type="SAM" id="Coils"/>
    </source>
</evidence>
<dbReference type="InterPro" id="IPR036097">
    <property type="entry name" value="HisK_dim/P_sf"/>
</dbReference>
<keyword evidence="7 12" id="KW-0812">Transmembrane</keyword>
<dbReference type="SMART" id="SM00388">
    <property type="entry name" value="HisKA"/>
    <property type="match status" value="1"/>
</dbReference>
<dbReference type="InterPro" id="IPR033463">
    <property type="entry name" value="sCache_3"/>
</dbReference>
<dbReference type="InterPro" id="IPR005467">
    <property type="entry name" value="His_kinase_dom"/>
</dbReference>
<feature type="transmembrane region" description="Helical" evidence="12">
    <location>
        <begin position="12"/>
        <end position="36"/>
    </location>
</feature>
<dbReference type="PANTHER" id="PTHR43065">
    <property type="entry name" value="SENSOR HISTIDINE KINASE"/>
    <property type="match status" value="1"/>
</dbReference>
<feature type="domain" description="HAMP" evidence="14">
    <location>
        <begin position="351"/>
        <end position="403"/>
    </location>
</feature>
<keyword evidence="11" id="KW-0175">Coiled coil</keyword>
<dbReference type="Proteomes" id="UP000051373">
    <property type="component" value="Unassembled WGS sequence"/>
</dbReference>
<protein>
    <recommendedName>
        <fullName evidence="3">histidine kinase</fullName>
        <ecNumber evidence="3">2.7.13.3</ecNumber>
    </recommendedName>
</protein>
<dbReference type="InterPro" id="IPR004358">
    <property type="entry name" value="Sig_transdc_His_kin-like_C"/>
</dbReference>
<dbReference type="EC" id="2.7.13.3" evidence="3"/>
<dbReference type="InterPro" id="IPR003594">
    <property type="entry name" value="HATPase_dom"/>
</dbReference>
<dbReference type="EMBL" id="LJUJ01000001">
    <property type="protein sequence ID" value="KPK64675.1"/>
    <property type="molecule type" value="Genomic_DNA"/>
</dbReference>
<dbReference type="SMART" id="SM00304">
    <property type="entry name" value="HAMP"/>
    <property type="match status" value="1"/>
</dbReference>
<dbReference type="PRINTS" id="PR00344">
    <property type="entry name" value="BCTRLSENSOR"/>
</dbReference>
<keyword evidence="8" id="KW-0418">Kinase</keyword>
<evidence type="ECO:0000259" key="14">
    <source>
        <dbReference type="PROSITE" id="PS50885"/>
    </source>
</evidence>
<evidence type="ECO:0000256" key="8">
    <source>
        <dbReference type="ARBA" id="ARBA00022777"/>
    </source>
</evidence>
<dbReference type="InterPro" id="IPR029151">
    <property type="entry name" value="Sensor-like_sf"/>
</dbReference>
<evidence type="ECO:0000256" key="4">
    <source>
        <dbReference type="ARBA" id="ARBA00022475"/>
    </source>
</evidence>
<feature type="coiled-coil region" evidence="11">
    <location>
        <begin position="398"/>
        <end position="429"/>
    </location>
</feature>
<dbReference type="SUPFAM" id="SSF103190">
    <property type="entry name" value="Sensory domain-like"/>
    <property type="match status" value="2"/>
</dbReference>
<evidence type="ECO:0000256" key="1">
    <source>
        <dbReference type="ARBA" id="ARBA00000085"/>
    </source>
</evidence>
<dbReference type="STRING" id="1703779.AMJ83_00275"/>
<dbReference type="Pfam" id="PF02518">
    <property type="entry name" value="HATPase_c"/>
    <property type="match status" value="1"/>
</dbReference>
<dbReference type="SUPFAM" id="SSF47384">
    <property type="entry name" value="Homodimeric domain of signal transducing histidine kinase"/>
    <property type="match status" value="1"/>
</dbReference>
<evidence type="ECO:0000256" key="2">
    <source>
        <dbReference type="ARBA" id="ARBA00004651"/>
    </source>
</evidence>
<dbReference type="Gene3D" id="6.10.340.10">
    <property type="match status" value="1"/>
</dbReference>